<keyword evidence="1" id="KW-0472">Membrane</keyword>
<evidence type="ECO:0000313" key="2">
    <source>
        <dbReference type="EMBL" id="PJZ66643.1"/>
    </source>
</evidence>
<dbReference type="AlphaFoldDB" id="A0A2M9ZDZ6"/>
<organism evidence="2 3">
    <name type="scientific">Leptospira wolffii</name>
    <dbReference type="NCBI Taxonomy" id="409998"/>
    <lineage>
        <taxon>Bacteria</taxon>
        <taxon>Pseudomonadati</taxon>
        <taxon>Spirochaetota</taxon>
        <taxon>Spirochaetia</taxon>
        <taxon>Leptospirales</taxon>
        <taxon>Leptospiraceae</taxon>
        <taxon>Leptospira</taxon>
    </lineage>
</organism>
<dbReference type="RefSeq" id="WP_100757264.1">
    <property type="nucleotide sequence ID" value="NZ_NPDT01000001.1"/>
</dbReference>
<protein>
    <recommendedName>
        <fullName evidence="4">DUF898 family protein</fullName>
    </recommendedName>
</protein>
<feature type="transmembrane region" description="Helical" evidence="1">
    <location>
        <begin position="246"/>
        <end position="273"/>
    </location>
</feature>
<evidence type="ECO:0000313" key="3">
    <source>
        <dbReference type="Proteomes" id="UP000231912"/>
    </source>
</evidence>
<name>A0A2M9ZDZ6_9LEPT</name>
<feature type="transmembrane region" description="Helical" evidence="1">
    <location>
        <begin position="69"/>
        <end position="86"/>
    </location>
</feature>
<feature type="transmembrane region" description="Helical" evidence="1">
    <location>
        <begin position="146"/>
        <end position="167"/>
    </location>
</feature>
<comment type="caution">
    <text evidence="2">The sequence shown here is derived from an EMBL/GenBank/DDBJ whole genome shotgun (WGS) entry which is preliminary data.</text>
</comment>
<evidence type="ECO:0008006" key="4">
    <source>
        <dbReference type="Google" id="ProtNLM"/>
    </source>
</evidence>
<dbReference type="EMBL" id="NPDT01000001">
    <property type="protein sequence ID" value="PJZ66643.1"/>
    <property type="molecule type" value="Genomic_DNA"/>
</dbReference>
<dbReference type="Proteomes" id="UP000231912">
    <property type="component" value="Unassembled WGS sequence"/>
</dbReference>
<reference evidence="2 3" key="1">
    <citation type="submission" date="2017-07" db="EMBL/GenBank/DDBJ databases">
        <title>Leptospira spp. isolated from tropical soils.</title>
        <authorList>
            <person name="Thibeaux R."/>
            <person name="Iraola G."/>
            <person name="Ferres I."/>
            <person name="Bierque E."/>
            <person name="Girault D."/>
            <person name="Soupe-Gilbert M.-E."/>
            <person name="Picardeau M."/>
            <person name="Goarant C."/>
        </authorList>
    </citation>
    <scope>NUCLEOTIDE SEQUENCE [LARGE SCALE GENOMIC DNA]</scope>
    <source>
        <strain evidence="2 3">FH2-C-A2</strain>
    </source>
</reference>
<evidence type="ECO:0000256" key="1">
    <source>
        <dbReference type="SAM" id="Phobius"/>
    </source>
</evidence>
<gene>
    <name evidence="2" type="ORF">CH371_00575</name>
</gene>
<accession>A0A2M9ZDZ6</accession>
<keyword evidence="1" id="KW-1133">Transmembrane helix</keyword>
<sequence>MEATESNRLKFDGDGWELLKLYVFNALATISTLGIYSFWARVKVFRYLRNHLIFFGQRFDYHATGKERLIGFIKAAPVALIYYFALKIPLDYALPEDYKQYAPYGAILIMFYTLLPFIYIGRTRYNLSRTSYNNIRFHFSGRVSEVVRIFLLGIPLIVLTLGIYAPWFSIRLQKFDKENTYYGTVPFSFDGTGTDLLWIHLKGIFFSILTCGIFVFWWQANIKNYYWNHTLVNGIRFKGDLKGEDILVYTILSYLLLFFTVLIAAPWVAVIWLKLYLESVSIEVKPDLNHVGAGFDVGASALAEGFESALEAIAEIFD</sequence>
<dbReference type="InterPro" id="IPR010295">
    <property type="entry name" value="DUF898"/>
</dbReference>
<dbReference type="Pfam" id="PF05987">
    <property type="entry name" value="DUF898"/>
    <property type="match status" value="1"/>
</dbReference>
<feature type="transmembrane region" description="Helical" evidence="1">
    <location>
        <begin position="101"/>
        <end position="120"/>
    </location>
</feature>
<keyword evidence="1" id="KW-0812">Transmembrane</keyword>
<proteinExistence type="predicted"/>
<feature type="transmembrane region" description="Helical" evidence="1">
    <location>
        <begin position="20"/>
        <end position="39"/>
    </location>
</feature>
<feature type="transmembrane region" description="Helical" evidence="1">
    <location>
        <begin position="197"/>
        <end position="218"/>
    </location>
</feature>